<organism evidence="5 6">
    <name type="scientific">Tupaia chinensis</name>
    <name type="common">Chinese tree shrew</name>
    <name type="synonym">Tupaia belangeri chinensis</name>
    <dbReference type="NCBI Taxonomy" id="246437"/>
    <lineage>
        <taxon>Eukaryota</taxon>
        <taxon>Metazoa</taxon>
        <taxon>Chordata</taxon>
        <taxon>Craniata</taxon>
        <taxon>Vertebrata</taxon>
        <taxon>Euteleostomi</taxon>
        <taxon>Mammalia</taxon>
        <taxon>Eutheria</taxon>
        <taxon>Euarchontoglires</taxon>
        <taxon>Scandentia</taxon>
        <taxon>Tupaiidae</taxon>
        <taxon>Tupaia</taxon>
    </lineage>
</organism>
<proteinExistence type="predicted"/>
<evidence type="ECO:0000313" key="6">
    <source>
        <dbReference type="Proteomes" id="UP000011518"/>
    </source>
</evidence>
<evidence type="ECO:0000256" key="2">
    <source>
        <dbReference type="ARBA" id="ARBA00022679"/>
    </source>
</evidence>
<dbReference type="AlphaFoldDB" id="L9JHR6"/>
<feature type="region of interest" description="Disordered" evidence="4">
    <location>
        <begin position="103"/>
        <end position="134"/>
    </location>
</feature>
<keyword evidence="2 5" id="KW-0808">Transferase</keyword>
<sequence length="134" mass="14250">MSTQHRGTCGCRLTQEQLQGDSMMTRKQAQLLDNLAWLIKAKKAKVEHKIALWLKPTLETLSGLLAASKASTFNVALDVVDADKKNHTTYSVELAAVATRRHPCSPRRPLVQKGASGAAASAGGCGGEPSPCVP</sequence>
<evidence type="ECO:0000256" key="3">
    <source>
        <dbReference type="ARBA" id="ARBA00022691"/>
    </source>
</evidence>
<keyword evidence="3" id="KW-0949">S-adenosyl-L-methionine</keyword>
<protein>
    <submittedName>
        <fullName evidence="5">Catechol O-methyltransferase domain-containing protein 1</fullName>
    </submittedName>
</protein>
<gene>
    <name evidence="5" type="ORF">TREES_T100016235</name>
</gene>
<accession>L9JHR6</accession>
<dbReference type="Pfam" id="PF01596">
    <property type="entry name" value="Methyltransf_3"/>
    <property type="match status" value="1"/>
</dbReference>
<evidence type="ECO:0000313" key="5">
    <source>
        <dbReference type="EMBL" id="ELW50070.1"/>
    </source>
</evidence>
<name>L9JHR6_TUPCH</name>
<evidence type="ECO:0000256" key="1">
    <source>
        <dbReference type="ARBA" id="ARBA00022603"/>
    </source>
</evidence>
<evidence type="ECO:0000256" key="4">
    <source>
        <dbReference type="SAM" id="MobiDB-lite"/>
    </source>
</evidence>
<keyword evidence="1 5" id="KW-0489">Methyltransferase</keyword>
<dbReference type="GO" id="GO:0008171">
    <property type="term" value="F:O-methyltransferase activity"/>
    <property type="evidence" value="ECO:0007669"/>
    <property type="project" value="InterPro"/>
</dbReference>
<dbReference type="Proteomes" id="UP000011518">
    <property type="component" value="Unassembled WGS sequence"/>
</dbReference>
<dbReference type="InterPro" id="IPR002935">
    <property type="entry name" value="SAM_O-MeTrfase"/>
</dbReference>
<reference evidence="6" key="2">
    <citation type="journal article" date="2013" name="Nat. Commun.">
        <title>Genome of the Chinese tree shrew.</title>
        <authorList>
            <person name="Fan Y."/>
            <person name="Huang Z.Y."/>
            <person name="Cao C.C."/>
            <person name="Chen C.S."/>
            <person name="Chen Y.X."/>
            <person name="Fan D.D."/>
            <person name="He J."/>
            <person name="Hou H.L."/>
            <person name="Hu L."/>
            <person name="Hu X.T."/>
            <person name="Jiang X.T."/>
            <person name="Lai R."/>
            <person name="Lang Y.S."/>
            <person name="Liang B."/>
            <person name="Liao S.G."/>
            <person name="Mu D."/>
            <person name="Ma Y.Y."/>
            <person name="Niu Y.Y."/>
            <person name="Sun X.Q."/>
            <person name="Xia J.Q."/>
            <person name="Xiao J."/>
            <person name="Xiong Z.Q."/>
            <person name="Xu L."/>
            <person name="Yang L."/>
            <person name="Zhang Y."/>
            <person name="Zhao W."/>
            <person name="Zhao X.D."/>
            <person name="Zheng Y.T."/>
            <person name="Zhou J.M."/>
            <person name="Zhu Y.B."/>
            <person name="Zhang G.J."/>
            <person name="Wang J."/>
            <person name="Yao Y.G."/>
        </authorList>
    </citation>
    <scope>NUCLEOTIDE SEQUENCE [LARGE SCALE GENOMIC DNA]</scope>
</reference>
<dbReference type="EMBL" id="KB320987">
    <property type="protein sequence ID" value="ELW50070.1"/>
    <property type="molecule type" value="Genomic_DNA"/>
</dbReference>
<dbReference type="STRING" id="246437.L9JHR6"/>
<keyword evidence="6" id="KW-1185">Reference proteome</keyword>
<reference evidence="6" key="1">
    <citation type="submission" date="2012-07" db="EMBL/GenBank/DDBJ databases">
        <title>Genome of the Chinese tree shrew, a rising model animal genetically related to primates.</title>
        <authorList>
            <person name="Zhang G."/>
            <person name="Fan Y."/>
            <person name="Yao Y."/>
            <person name="Huang Z."/>
        </authorList>
    </citation>
    <scope>NUCLEOTIDE SEQUENCE [LARGE SCALE GENOMIC DNA]</scope>
</reference>
<dbReference type="GO" id="GO:0032259">
    <property type="term" value="P:methylation"/>
    <property type="evidence" value="ECO:0007669"/>
    <property type="project" value="UniProtKB-KW"/>
</dbReference>
<dbReference type="InParanoid" id="L9JHR6"/>